<dbReference type="Gene3D" id="3.30.40.10">
    <property type="entry name" value="Zinc/RING finger domain, C3HC4 (zinc finger)"/>
    <property type="match status" value="1"/>
</dbReference>
<feature type="coiled-coil region" evidence="5">
    <location>
        <begin position="94"/>
        <end position="128"/>
    </location>
</feature>
<dbReference type="Proteomes" id="UP000663829">
    <property type="component" value="Unassembled WGS sequence"/>
</dbReference>
<comment type="caution">
    <text evidence="8">The sequence shown here is derived from an EMBL/GenBank/DDBJ whole genome shotgun (WGS) entry which is preliminary data.</text>
</comment>
<evidence type="ECO:0000313" key="8">
    <source>
        <dbReference type="EMBL" id="CAF1388600.1"/>
    </source>
</evidence>
<accession>A0A815KAQ1</accession>
<dbReference type="EMBL" id="CAJNOQ010016849">
    <property type="protein sequence ID" value="CAF1388600.1"/>
    <property type="molecule type" value="Genomic_DNA"/>
</dbReference>
<dbReference type="EMBL" id="CAJOBC010082256">
    <property type="protein sequence ID" value="CAF4283338.1"/>
    <property type="molecule type" value="Genomic_DNA"/>
</dbReference>
<dbReference type="CDD" id="cd15489">
    <property type="entry name" value="PHD_SF"/>
    <property type="match status" value="1"/>
</dbReference>
<dbReference type="AlphaFoldDB" id="A0A815KAQ1"/>
<dbReference type="Pfam" id="PF00628">
    <property type="entry name" value="PHD"/>
    <property type="match status" value="1"/>
</dbReference>
<feature type="compositionally biased region" description="Low complexity" evidence="6">
    <location>
        <begin position="238"/>
        <end position="266"/>
    </location>
</feature>
<keyword evidence="1" id="KW-0479">Metal-binding</keyword>
<evidence type="ECO:0000256" key="1">
    <source>
        <dbReference type="ARBA" id="ARBA00022723"/>
    </source>
</evidence>
<dbReference type="PROSITE" id="PS01359">
    <property type="entry name" value="ZF_PHD_1"/>
    <property type="match status" value="1"/>
</dbReference>
<sequence>MAQSSKRKKNLKDSADAPLADHQYLCSCNNPVNDNDNALACDGCERWYHIDCLKISLEIYQAFGILAEAKVHTNWLCPACVANPCVEKVPTRCLQMLSSRVDKMEHSLKDIKQQLELATENLERKKRKRNIIVKNLYPVDNVSDRDLFGKFIQDQLGITIHPSNIDSVWRFKTGSVVNNNRAPILGVSLNDFSLRSSILFNASKLMNSSDNNVKSVYISKHLTLIQSQIAYERRLQQRNRSQTQDQQQESLLPTSKTPSTPSSIPKAVSYRSYSNPPIIRRSIRLSGNKQTIININHQQSSGNQQSSGVPIE</sequence>
<evidence type="ECO:0000256" key="3">
    <source>
        <dbReference type="ARBA" id="ARBA00022833"/>
    </source>
</evidence>
<name>A0A815KAQ1_9BILA</name>
<keyword evidence="2 4" id="KW-0863">Zinc-finger</keyword>
<dbReference type="GO" id="GO:0008270">
    <property type="term" value="F:zinc ion binding"/>
    <property type="evidence" value="ECO:0007669"/>
    <property type="project" value="UniProtKB-KW"/>
</dbReference>
<proteinExistence type="predicted"/>
<evidence type="ECO:0000256" key="6">
    <source>
        <dbReference type="SAM" id="MobiDB-lite"/>
    </source>
</evidence>
<feature type="domain" description="PHD-type" evidence="7">
    <location>
        <begin position="23"/>
        <end position="83"/>
    </location>
</feature>
<dbReference type="SMART" id="SM00249">
    <property type="entry name" value="PHD"/>
    <property type="match status" value="1"/>
</dbReference>
<dbReference type="InterPro" id="IPR019787">
    <property type="entry name" value="Znf_PHD-finger"/>
</dbReference>
<gene>
    <name evidence="8" type="ORF">GPM918_LOCUS32685</name>
    <name evidence="9" type="ORF">SRO942_LOCUS33358</name>
</gene>
<organism evidence="8 10">
    <name type="scientific">Didymodactylos carnosus</name>
    <dbReference type="NCBI Taxonomy" id="1234261"/>
    <lineage>
        <taxon>Eukaryota</taxon>
        <taxon>Metazoa</taxon>
        <taxon>Spiralia</taxon>
        <taxon>Gnathifera</taxon>
        <taxon>Rotifera</taxon>
        <taxon>Eurotatoria</taxon>
        <taxon>Bdelloidea</taxon>
        <taxon>Philodinida</taxon>
        <taxon>Philodinidae</taxon>
        <taxon>Didymodactylos</taxon>
    </lineage>
</organism>
<dbReference type="InterPro" id="IPR011011">
    <property type="entry name" value="Znf_FYVE_PHD"/>
</dbReference>
<dbReference type="InterPro" id="IPR013083">
    <property type="entry name" value="Znf_RING/FYVE/PHD"/>
</dbReference>
<keyword evidence="10" id="KW-1185">Reference proteome</keyword>
<dbReference type="InterPro" id="IPR019786">
    <property type="entry name" value="Zinc_finger_PHD-type_CS"/>
</dbReference>
<evidence type="ECO:0000256" key="2">
    <source>
        <dbReference type="ARBA" id="ARBA00022771"/>
    </source>
</evidence>
<dbReference type="SUPFAM" id="SSF57903">
    <property type="entry name" value="FYVE/PHD zinc finger"/>
    <property type="match status" value="1"/>
</dbReference>
<evidence type="ECO:0000256" key="4">
    <source>
        <dbReference type="PROSITE-ProRule" id="PRU00146"/>
    </source>
</evidence>
<feature type="region of interest" description="Disordered" evidence="6">
    <location>
        <begin position="235"/>
        <end position="271"/>
    </location>
</feature>
<dbReference type="OrthoDB" id="10002605at2759"/>
<keyword evidence="3" id="KW-0862">Zinc</keyword>
<protein>
    <recommendedName>
        <fullName evidence="7">PHD-type domain-containing protein</fullName>
    </recommendedName>
</protein>
<dbReference type="InterPro" id="IPR001965">
    <property type="entry name" value="Znf_PHD"/>
</dbReference>
<dbReference type="Proteomes" id="UP000681722">
    <property type="component" value="Unassembled WGS sequence"/>
</dbReference>
<evidence type="ECO:0000256" key="5">
    <source>
        <dbReference type="SAM" id="Coils"/>
    </source>
</evidence>
<dbReference type="PROSITE" id="PS50016">
    <property type="entry name" value="ZF_PHD_2"/>
    <property type="match status" value="1"/>
</dbReference>
<evidence type="ECO:0000259" key="7">
    <source>
        <dbReference type="PROSITE" id="PS50016"/>
    </source>
</evidence>
<reference evidence="8" key="1">
    <citation type="submission" date="2021-02" db="EMBL/GenBank/DDBJ databases">
        <authorList>
            <person name="Nowell W R."/>
        </authorList>
    </citation>
    <scope>NUCLEOTIDE SEQUENCE</scope>
</reference>
<evidence type="ECO:0000313" key="9">
    <source>
        <dbReference type="EMBL" id="CAF4283338.1"/>
    </source>
</evidence>
<evidence type="ECO:0000313" key="10">
    <source>
        <dbReference type="Proteomes" id="UP000663829"/>
    </source>
</evidence>
<keyword evidence="5" id="KW-0175">Coiled coil</keyword>